<gene>
    <name evidence="1" type="ORF">NDU88_005408</name>
</gene>
<sequence length="117" mass="12255">MKGATLDVASQSGAWIGVERCEVCTPLWGAIPNDTAATELTALDEWAGLHWGSGQGAIAAGPWRLRKPGRHTRFTQWNSIGDPSPVCGSAVVAPCRGTHTKVGNTVDHQSLTGCTST</sequence>
<dbReference type="AlphaFoldDB" id="A0AAV7NV87"/>
<organism evidence="1 2">
    <name type="scientific">Pleurodeles waltl</name>
    <name type="common">Iberian ribbed newt</name>
    <dbReference type="NCBI Taxonomy" id="8319"/>
    <lineage>
        <taxon>Eukaryota</taxon>
        <taxon>Metazoa</taxon>
        <taxon>Chordata</taxon>
        <taxon>Craniata</taxon>
        <taxon>Vertebrata</taxon>
        <taxon>Euteleostomi</taxon>
        <taxon>Amphibia</taxon>
        <taxon>Batrachia</taxon>
        <taxon>Caudata</taxon>
        <taxon>Salamandroidea</taxon>
        <taxon>Salamandridae</taxon>
        <taxon>Pleurodelinae</taxon>
        <taxon>Pleurodeles</taxon>
    </lineage>
</organism>
<evidence type="ECO:0000313" key="2">
    <source>
        <dbReference type="Proteomes" id="UP001066276"/>
    </source>
</evidence>
<name>A0AAV7NV87_PLEWA</name>
<evidence type="ECO:0000313" key="1">
    <source>
        <dbReference type="EMBL" id="KAJ1117208.1"/>
    </source>
</evidence>
<protein>
    <submittedName>
        <fullName evidence="1">Uncharacterized protein</fullName>
    </submittedName>
</protein>
<dbReference type="EMBL" id="JANPWB010000012">
    <property type="protein sequence ID" value="KAJ1117208.1"/>
    <property type="molecule type" value="Genomic_DNA"/>
</dbReference>
<comment type="caution">
    <text evidence="1">The sequence shown here is derived from an EMBL/GenBank/DDBJ whole genome shotgun (WGS) entry which is preliminary data.</text>
</comment>
<proteinExistence type="predicted"/>
<accession>A0AAV7NV87</accession>
<dbReference type="Proteomes" id="UP001066276">
    <property type="component" value="Chromosome 8"/>
</dbReference>
<keyword evidence="2" id="KW-1185">Reference proteome</keyword>
<reference evidence="1" key="1">
    <citation type="journal article" date="2022" name="bioRxiv">
        <title>Sequencing and chromosome-scale assembly of the giantPleurodeles waltlgenome.</title>
        <authorList>
            <person name="Brown T."/>
            <person name="Elewa A."/>
            <person name="Iarovenko S."/>
            <person name="Subramanian E."/>
            <person name="Araus A.J."/>
            <person name="Petzold A."/>
            <person name="Susuki M."/>
            <person name="Suzuki K.-i.T."/>
            <person name="Hayashi T."/>
            <person name="Toyoda A."/>
            <person name="Oliveira C."/>
            <person name="Osipova E."/>
            <person name="Leigh N.D."/>
            <person name="Simon A."/>
            <person name="Yun M.H."/>
        </authorList>
    </citation>
    <scope>NUCLEOTIDE SEQUENCE</scope>
    <source>
        <strain evidence="1">20211129_DDA</strain>
        <tissue evidence="1">Liver</tissue>
    </source>
</reference>